<organism evidence="2 3">
    <name type="scientific">Alternaria atra</name>
    <dbReference type="NCBI Taxonomy" id="119953"/>
    <lineage>
        <taxon>Eukaryota</taxon>
        <taxon>Fungi</taxon>
        <taxon>Dikarya</taxon>
        <taxon>Ascomycota</taxon>
        <taxon>Pezizomycotina</taxon>
        <taxon>Dothideomycetes</taxon>
        <taxon>Pleosporomycetidae</taxon>
        <taxon>Pleosporales</taxon>
        <taxon>Pleosporineae</taxon>
        <taxon>Pleosporaceae</taxon>
        <taxon>Alternaria</taxon>
        <taxon>Alternaria sect. Ulocladioides</taxon>
    </lineage>
</organism>
<keyword evidence="3" id="KW-1185">Reference proteome</keyword>
<evidence type="ECO:0000313" key="2">
    <source>
        <dbReference type="EMBL" id="CAG5157121.1"/>
    </source>
</evidence>
<dbReference type="AlphaFoldDB" id="A0A8J2HYZ1"/>
<dbReference type="RefSeq" id="XP_043168464.1">
    <property type="nucleotide sequence ID" value="XM_043312529.1"/>
</dbReference>
<sequence length="244" mass="27714">MDPMSITGTILAIVHLTDICLEKGNQHLGPSRHTPATLLSLAQELYCFYGAIQSLKTNITINEHDTIRLTSLECLEGPLSDCKFALCLVEKRLNTDTFCQRKLIGKHCDKNLDDAVNVLRKGRGLFEAVLLADQRTITTAIERYTINIAEDLRDIKNKLEDDGEHLRSLTKQLTLRLEAANERDNEMLSTLLGIDDKLMREREDRRGKTRRQRWLGWVAIAGQSAFQIAIQLALTSLLTRRNKM</sequence>
<evidence type="ECO:0000313" key="3">
    <source>
        <dbReference type="Proteomes" id="UP000676310"/>
    </source>
</evidence>
<comment type="caution">
    <text evidence="2">The sequence shown here is derived from an EMBL/GenBank/DDBJ whole genome shotgun (WGS) entry which is preliminary data.</text>
</comment>
<gene>
    <name evidence="2" type="ORF">ALTATR162_LOCUS4913</name>
</gene>
<evidence type="ECO:0000256" key="1">
    <source>
        <dbReference type="SAM" id="Phobius"/>
    </source>
</evidence>
<keyword evidence="1" id="KW-1133">Transmembrane helix</keyword>
<keyword evidence="1" id="KW-0472">Membrane</keyword>
<dbReference type="GeneID" id="67016633"/>
<dbReference type="EMBL" id="CAJRGZ010000017">
    <property type="protein sequence ID" value="CAG5157121.1"/>
    <property type="molecule type" value="Genomic_DNA"/>
</dbReference>
<keyword evidence="1" id="KW-0812">Transmembrane</keyword>
<reference evidence="2" key="1">
    <citation type="submission" date="2021-05" db="EMBL/GenBank/DDBJ databases">
        <authorList>
            <person name="Stam R."/>
        </authorList>
    </citation>
    <scope>NUCLEOTIDE SEQUENCE</scope>
    <source>
        <strain evidence="2">CS162</strain>
    </source>
</reference>
<feature type="transmembrane region" description="Helical" evidence="1">
    <location>
        <begin position="214"/>
        <end position="234"/>
    </location>
</feature>
<name>A0A8J2HYZ1_9PLEO</name>
<accession>A0A8J2HYZ1</accession>
<protein>
    <submittedName>
        <fullName evidence="2">Uncharacterized protein</fullName>
    </submittedName>
</protein>
<proteinExistence type="predicted"/>
<dbReference type="OrthoDB" id="21416at2759"/>
<dbReference type="Proteomes" id="UP000676310">
    <property type="component" value="Unassembled WGS sequence"/>
</dbReference>